<organism evidence="2">
    <name type="scientific">Streptomyces sp. CMC78</name>
    <dbReference type="NCBI Taxonomy" id="3231512"/>
    <lineage>
        <taxon>Bacteria</taxon>
        <taxon>Bacillati</taxon>
        <taxon>Actinomycetota</taxon>
        <taxon>Actinomycetes</taxon>
        <taxon>Kitasatosporales</taxon>
        <taxon>Streptomycetaceae</taxon>
        <taxon>Streptomyces</taxon>
    </lineage>
</organism>
<evidence type="ECO:0000256" key="1">
    <source>
        <dbReference type="SAM" id="MobiDB-lite"/>
    </source>
</evidence>
<protein>
    <submittedName>
        <fullName evidence="2">Uncharacterized protein</fullName>
    </submittedName>
</protein>
<name>A0AB33KKZ3_9ACTN</name>
<dbReference type="KEGG" id="stcm:SCMC78_49220"/>
<evidence type="ECO:0000313" key="2">
    <source>
        <dbReference type="EMBL" id="BFP55115.1"/>
    </source>
</evidence>
<dbReference type="AlphaFoldDB" id="A0AB33KKZ3"/>
<gene>
    <name evidence="2" type="ORF">SCMC78_49220</name>
</gene>
<proteinExistence type="predicted"/>
<accession>A0AB33KKZ3</accession>
<feature type="region of interest" description="Disordered" evidence="1">
    <location>
        <begin position="15"/>
        <end position="37"/>
    </location>
</feature>
<dbReference type="EMBL" id="AP035884">
    <property type="protein sequence ID" value="BFP55115.1"/>
    <property type="molecule type" value="Genomic_DNA"/>
</dbReference>
<reference evidence="2" key="1">
    <citation type="submission" date="2024-07" db="EMBL/GenBank/DDBJ databases">
        <title>Complete genome sequences of cellulolytic bacteria, Kitasatospora sp. CMC57 and Streptomyces sp. CMC78, isolated from Japanese agricultural soil.</title>
        <authorList>
            <person name="Hashimoto T."/>
            <person name="Ito M."/>
            <person name="Iwamoto M."/>
            <person name="Fukahori D."/>
            <person name="Shoda T."/>
            <person name="Sakoda M."/>
            <person name="Morohoshi T."/>
            <person name="Mitsuboshi M."/>
            <person name="Nishizawa T."/>
        </authorList>
    </citation>
    <scope>NUCLEOTIDE SEQUENCE</scope>
    <source>
        <strain evidence="2">CMC78</strain>
    </source>
</reference>
<sequence>MDHGVFVILNVAIGGKPPEADGATAGPATEPGHPMRVDRVTVSVRQASSASGQGSG</sequence>